<name>A0A9P4LT04_9PEZI</name>
<feature type="compositionally biased region" description="Polar residues" evidence="5">
    <location>
        <begin position="906"/>
        <end position="921"/>
    </location>
</feature>
<dbReference type="EMBL" id="ML978734">
    <property type="protein sequence ID" value="KAF2085065.1"/>
    <property type="molecule type" value="Genomic_DNA"/>
</dbReference>
<feature type="region of interest" description="Disordered" evidence="5">
    <location>
        <begin position="219"/>
        <end position="324"/>
    </location>
</feature>
<feature type="compositionally biased region" description="Basic and acidic residues" evidence="5">
    <location>
        <begin position="49"/>
        <end position="62"/>
    </location>
</feature>
<dbReference type="GO" id="GO:0005634">
    <property type="term" value="C:nucleus"/>
    <property type="evidence" value="ECO:0007669"/>
    <property type="project" value="TreeGrafter"/>
</dbReference>
<protein>
    <recommendedName>
        <fullName evidence="6">Ubiquitin-like protease family profile domain-containing protein</fullName>
    </recommendedName>
</protein>
<evidence type="ECO:0000256" key="5">
    <source>
        <dbReference type="SAM" id="MobiDB-lite"/>
    </source>
</evidence>
<feature type="region of interest" description="Disordered" evidence="5">
    <location>
        <begin position="44"/>
        <end position="198"/>
    </location>
</feature>
<dbReference type="PANTHER" id="PTHR12606:SF141">
    <property type="entry name" value="GH15225P-RELATED"/>
    <property type="match status" value="1"/>
</dbReference>
<evidence type="ECO:0000313" key="8">
    <source>
        <dbReference type="Proteomes" id="UP000799776"/>
    </source>
</evidence>
<evidence type="ECO:0000256" key="2">
    <source>
        <dbReference type="ARBA" id="ARBA00022670"/>
    </source>
</evidence>
<comment type="caution">
    <text evidence="7">The sequence shown here is derived from an EMBL/GenBank/DDBJ whole genome shotgun (WGS) entry which is preliminary data.</text>
</comment>
<dbReference type="InterPro" id="IPR003653">
    <property type="entry name" value="Peptidase_C48_C"/>
</dbReference>
<dbReference type="OrthoDB" id="3946778at2759"/>
<keyword evidence="8" id="KW-1185">Reference proteome</keyword>
<feature type="domain" description="Ubiquitin-like protease family profile" evidence="6">
    <location>
        <begin position="407"/>
        <end position="566"/>
    </location>
</feature>
<feature type="region of interest" description="Disordered" evidence="5">
    <location>
        <begin position="751"/>
        <end position="774"/>
    </location>
</feature>
<feature type="compositionally biased region" description="Basic residues" evidence="5">
    <location>
        <begin position="1010"/>
        <end position="1020"/>
    </location>
</feature>
<keyword evidence="2" id="KW-0645">Protease</keyword>
<reference evidence="7" key="1">
    <citation type="journal article" date="2020" name="Stud. Mycol.">
        <title>101 Dothideomycetes genomes: a test case for predicting lifestyles and emergence of pathogens.</title>
        <authorList>
            <person name="Haridas S."/>
            <person name="Albert R."/>
            <person name="Binder M."/>
            <person name="Bloem J."/>
            <person name="Labutti K."/>
            <person name="Salamov A."/>
            <person name="Andreopoulos B."/>
            <person name="Baker S."/>
            <person name="Barry K."/>
            <person name="Bills G."/>
            <person name="Bluhm B."/>
            <person name="Cannon C."/>
            <person name="Castanera R."/>
            <person name="Culley D."/>
            <person name="Daum C."/>
            <person name="Ezra D."/>
            <person name="Gonzalez J."/>
            <person name="Henrissat B."/>
            <person name="Kuo A."/>
            <person name="Liang C."/>
            <person name="Lipzen A."/>
            <person name="Lutzoni F."/>
            <person name="Magnuson J."/>
            <person name="Mondo S."/>
            <person name="Nolan M."/>
            <person name="Ohm R."/>
            <person name="Pangilinan J."/>
            <person name="Park H.-J."/>
            <person name="Ramirez L."/>
            <person name="Alfaro M."/>
            <person name="Sun H."/>
            <person name="Tritt A."/>
            <person name="Yoshinaga Y."/>
            <person name="Zwiers L.-H."/>
            <person name="Turgeon B."/>
            <person name="Goodwin S."/>
            <person name="Spatafora J."/>
            <person name="Crous P."/>
            <person name="Grigoriev I."/>
        </authorList>
    </citation>
    <scope>NUCLEOTIDE SEQUENCE</scope>
    <source>
        <strain evidence="7">CBS 121410</strain>
    </source>
</reference>
<evidence type="ECO:0000256" key="3">
    <source>
        <dbReference type="ARBA" id="ARBA00022801"/>
    </source>
</evidence>
<evidence type="ECO:0000256" key="4">
    <source>
        <dbReference type="ARBA" id="ARBA00022807"/>
    </source>
</evidence>
<dbReference type="InterPro" id="IPR038765">
    <property type="entry name" value="Papain-like_cys_pep_sf"/>
</dbReference>
<dbReference type="PANTHER" id="PTHR12606">
    <property type="entry name" value="SENTRIN/SUMO-SPECIFIC PROTEASE"/>
    <property type="match status" value="1"/>
</dbReference>
<evidence type="ECO:0000256" key="1">
    <source>
        <dbReference type="ARBA" id="ARBA00005234"/>
    </source>
</evidence>
<dbReference type="GO" id="GO:0016929">
    <property type="term" value="F:deSUMOylase activity"/>
    <property type="evidence" value="ECO:0007669"/>
    <property type="project" value="TreeGrafter"/>
</dbReference>
<evidence type="ECO:0000313" key="7">
    <source>
        <dbReference type="EMBL" id="KAF2085065.1"/>
    </source>
</evidence>
<feature type="compositionally biased region" description="Basic and acidic residues" evidence="5">
    <location>
        <begin position="1021"/>
        <end position="1047"/>
    </location>
</feature>
<keyword evidence="3" id="KW-0378">Hydrolase</keyword>
<feature type="compositionally biased region" description="Polar residues" evidence="5">
    <location>
        <begin position="182"/>
        <end position="194"/>
    </location>
</feature>
<dbReference type="GO" id="GO:0006508">
    <property type="term" value="P:proteolysis"/>
    <property type="evidence" value="ECO:0007669"/>
    <property type="project" value="UniProtKB-KW"/>
</dbReference>
<dbReference type="GO" id="GO:0016926">
    <property type="term" value="P:protein desumoylation"/>
    <property type="evidence" value="ECO:0007669"/>
    <property type="project" value="TreeGrafter"/>
</dbReference>
<dbReference type="Gene3D" id="3.40.395.10">
    <property type="entry name" value="Adenoviral Proteinase, Chain A"/>
    <property type="match status" value="1"/>
</dbReference>
<dbReference type="Proteomes" id="UP000799776">
    <property type="component" value="Unassembled WGS sequence"/>
</dbReference>
<sequence length="1047" mass="117545">MLLPGAWNSRRTLAALVSLLKELKENHEKSPEDAVEEAVRLVTNEMSEDTGKVKDGDHEVKEKHVKRAMGKLLNSARESYSELDSEPGSKLGSGSYVQITSRKSTGEDDASRSNSPSGSTRADQAQSFSNIKQRVDTPKPIWPSTRSQLKMDSKVQKTAQIRTGDRPGQNELETARSEIHVQHQQRGGTDQSSRPADDAAMLQIQVDKRIAAAEMPLNARRNSDSALPNGHANSISQARSEKCDERPIDFTFGDLSKDSSNGHHRKRDSSGIKTQTSGVPPNQHITRPTERPSRPSHSDKDAQSSGTIDEKGKNESVKAAGRSNSLAVSEPLIQSETHANLQSHALKGVKNDLHYGALDTSQSTCKVVSSASSGAKRSYDEADLDASEVSMMQASRLKFTMGQKYLILLVQAQVSVLEQIRIMPWNRQCLDDINIKIVLDVFRSQSDHIVDSLHINIDRPEPVDSRLKMIDETVKTVILPLHVNGNHWALAVANLMTGEMQYFDTLEISGALGSAGMKALTRCFGKRLRNMGRCERVEWKTMIEDVPQQENGYDCGIYVLVYAVFRMARIPPPSIIDCKYFRHMFRALFVSAVPTAMSAATTVIFPLRIGEHALLQAEKLKSWLIRTSNTLEMVELRPEIVDMSKRLIKKQLDATKESLEPWRWENWQRTIELFHWGHNGCNGKRLQEMQADTEEKVKRLQRVEDWIEKEEEDVELLVSGAWHQSPATLMDKFAWDSGVFPHGQYRDDATESRQYRRYVEDDDGSLPSDGQYAEDDEVIRPGFGLNRLRAIQPTQTPPPSHNRPFNRAASCQQPRHFSPPRYYAPTPPRQAHVPHAGQQAFDPAADAYDYTESIRRGARDGSVLTDMQQSPTLPHRVPPCQQQPPACPESSRLGARDRSAIAEIQRSPNFQQQAPLFQRQSPAKRATAVESRLNSEDARAIAQIELELGEAEQRARHNPFTGEEPARESGTRSPSETASDNLRYRDSPIYPHNTDRVYEGGIIRGNSGLLRHRPRSGGRSHSRDRSHSQDRTHDRDRLHVPPEKKAS</sequence>
<feature type="compositionally biased region" description="Polar residues" evidence="5">
    <location>
        <begin position="971"/>
        <end position="980"/>
    </location>
</feature>
<dbReference type="SUPFAM" id="SSF54001">
    <property type="entry name" value="Cysteine proteinases"/>
    <property type="match status" value="1"/>
</dbReference>
<feature type="region of interest" description="Disordered" evidence="5">
    <location>
        <begin position="906"/>
        <end position="935"/>
    </location>
</feature>
<feature type="region of interest" description="Disordered" evidence="5">
    <location>
        <begin position="949"/>
        <end position="1047"/>
    </location>
</feature>
<feature type="region of interest" description="Disordered" evidence="5">
    <location>
        <begin position="790"/>
        <end position="835"/>
    </location>
</feature>
<proteinExistence type="inferred from homology"/>
<feature type="compositionally biased region" description="Basic and acidic residues" evidence="5">
    <location>
        <begin position="287"/>
        <end position="316"/>
    </location>
</feature>
<gene>
    <name evidence="7" type="ORF">K490DRAFT_59050</name>
</gene>
<feature type="region of interest" description="Disordered" evidence="5">
    <location>
        <begin position="856"/>
        <end position="894"/>
    </location>
</feature>
<dbReference type="Pfam" id="PF02902">
    <property type="entry name" value="Peptidase_C48"/>
    <property type="match status" value="1"/>
</dbReference>
<organism evidence="7 8">
    <name type="scientific">Saccharata proteae CBS 121410</name>
    <dbReference type="NCBI Taxonomy" id="1314787"/>
    <lineage>
        <taxon>Eukaryota</taxon>
        <taxon>Fungi</taxon>
        <taxon>Dikarya</taxon>
        <taxon>Ascomycota</taxon>
        <taxon>Pezizomycotina</taxon>
        <taxon>Dothideomycetes</taxon>
        <taxon>Dothideomycetes incertae sedis</taxon>
        <taxon>Botryosphaeriales</taxon>
        <taxon>Saccharataceae</taxon>
        <taxon>Saccharata</taxon>
    </lineage>
</organism>
<feature type="compositionally biased region" description="Basic and acidic residues" evidence="5">
    <location>
        <begin position="239"/>
        <end position="248"/>
    </location>
</feature>
<feature type="compositionally biased region" description="Polar residues" evidence="5">
    <location>
        <begin position="271"/>
        <end position="286"/>
    </location>
</feature>
<dbReference type="PROSITE" id="PS50600">
    <property type="entry name" value="ULP_PROTEASE"/>
    <property type="match status" value="1"/>
</dbReference>
<accession>A0A9P4LT04</accession>
<dbReference type="AlphaFoldDB" id="A0A9P4LT04"/>
<evidence type="ECO:0000259" key="6">
    <source>
        <dbReference type="PROSITE" id="PS50600"/>
    </source>
</evidence>
<feature type="compositionally biased region" description="Polar residues" evidence="5">
    <location>
        <begin position="112"/>
        <end position="132"/>
    </location>
</feature>
<comment type="similarity">
    <text evidence="1">Belongs to the peptidase C48 family.</text>
</comment>
<keyword evidence="4" id="KW-0788">Thiol protease</keyword>